<dbReference type="Proteomes" id="UP000634136">
    <property type="component" value="Unassembled WGS sequence"/>
</dbReference>
<dbReference type="AlphaFoldDB" id="A0A834TAF2"/>
<gene>
    <name evidence="2" type="ORF">G2W53_023642</name>
</gene>
<dbReference type="EMBL" id="JAAIUW010000008">
    <property type="protein sequence ID" value="KAF7818187.1"/>
    <property type="molecule type" value="Genomic_DNA"/>
</dbReference>
<name>A0A834TAF2_9FABA</name>
<keyword evidence="3" id="KW-1185">Reference proteome</keyword>
<sequence length="464" mass="49301">MREIEKELNQVGGVSDTSERQPVIPKQEIGDGEISGIRSVDDMVTRPRHSVGGGGARPSVIKLSIIQSGQRKISIPLLPPSTLDHAIHEALHINRPRILLPRPPQVRLHGATAGSQIIGCSNSAVMDGNAGDLIGIGATLSSDGVELPTHGIVSENVRIACLGTPPCCNCKTSTNPHRFEVQPLGCPPVNHASIPCNDCLVDTISHHHQVGLFLIDGDVFFVHTRGDVDEEVPIRGSRLVWSSRDGVIDGGEVSTSVLAHRYDVLYIHHVSRGCGLKQLPPTHRLVDGSCCAGHLERQTPIAEPKLFGGDTVELGVVGEWDGESVLEGPSGGSVLKAVEAGGKKFGSLIDGLEGIGEEIEVEFGKRAAILESTDGGGGEGGALVEVLVDEVEEFTRLRQGFSDRETTIVVDIACLRREDGLAIGWVWGGAAYAPSGDISGGRGVCKSQGQENDKKCHCCQRKYL</sequence>
<evidence type="ECO:0000256" key="1">
    <source>
        <dbReference type="SAM" id="MobiDB-lite"/>
    </source>
</evidence>
<proteinExistence type="predicted"/>
<evidence type="ECO:0000313" key="3">
    <source>
        <dbReference type="Proteomes" id="UP000634136"/>
    </source>
</evidence>
<reference evidence="2" key="1">
    <citation type="submission" date="2020-09" db="EMBL/GenBank/DDBJ databases">
        <title>Genome-Enabled Discovery of Anthraquinone Biosynthesis in Senna tora.</title>
        <authorList>
            <person name="Kang S.-H."/>
            <person name="Pandey R.P."/>
            <person name="Lee C.-M."/>
            <person name="Sim J.-S."/>
            <person name="Jeong J.-T."/>
            <person name="Choi B.-S."/>
            <person name="Jung M."/>
            <person name="Ginzburg D."/>
            <person name="Zhao K."/>
            <person name="Won S.Y."/>
            <person name="Oh T.-J."/>
            <person name="Yu Y."/>
            <person name="Kim N.-H."/>
            <person name="Lee O.R."/>
            <person name="Lee T.-H."/>
            <person name="Bashyal P."/>
            <person name="Kim T.-S."/>
            <person name="Lee W.-H."/>
            <person name="Kawkins C."/>
            <person name="Kim C.-K."/>
            <person name="Kim J.S."/>
            <person name="Ahn B.O."/>
            <person name="Rhee S.Y."/>
            <person name="Sohng J.K."/>
        </authorList>
    </citation>
    <scope>NUCLEOTIDE SEQUENCE</scope>
    <source>
        <tissue evidence="2">Leaf</tissue>
    </source>
</reference>
<accession>A0A834TAF2</accession>
<feature type="region of interest" description="Disordered" evidence="1">
    <location>
        <begin position="1"/>
        <end position="55"/>
    </location>
</feature>
<comment type="caution">
    <text evidence="2">The sequence shown here is derived from an EMBL/GenBank/DDBJ whole genome shotgun (WGS) entry which is preliminary data.</text>
</comment>
<organism evidence="2 3">
    <name type="scientific">Senna tora</name>
    <dbReference type="NCBI Taxonomy" id="362788"/>
    <lineage>
        <taxon>Eukaryota</taxon>
        <taxon>Viridiplantae</taxon>
        <taxon>Streptophyta</taxon>
        <taxon>Embryophyta</taxon>
        <taxon>Tracheophyta</taxon>
        <taxon>Spermatophyta</taxon>
        <taxon>Magnoliopsida</taxon>
        <taxon>eudicotyledons</taxon>
        <taxon>Gunneridae</taxon>
        <taxon>Pentapetalae</taxon>
        <taxon>rosids</taxon>
        <taxon>fabids</taxon>
        <taxon>Fabales</taxon>
        <taxon>Fabaceae</taxon>
        <taxon>Caesalpinioideae</taxon>
        <taxon>Cassia clade</taxon>
        <taxon>Senna</taxon>
    </lineage>
</organism>
<evidence type="ECO:0000313" key="2">
    <source>
        <dbReference type="EMBL" id="KAF7818187.1"/>
    </source>
</evidence>
<protein>
    <submittedName>
        <fullName evidence="2">Uncharacterized protein</fullName>
    </submittedName>
</protein>